<evidence type="ECO:0000256" key="1">
    <source>
        <dbReference type="ARBA" id="ARBA00023015"/>
    </source>
</evidence>
<feature type="domain" description="HTH tetR-type" evidence="5">
    <location>
        <begin position="16"/>
        <end position="76"/>
    </location>
</feature>
<sequence>MCAAVTKPDGRIKRGEETQSRILQAAIDCIAEFGLGGTTIGRVAERSGVSHSLVIVHFKSKKNLFTAVLRELCEPYEEEWVALCNDEQGDPLDRLMRMAEMELQHASQNPKAIAVWFAYWGLREGTEMYGEIVGPDDLTHTQTLRRLVGEVCVGQSAEQVETIYYGVSSMLWGYLSMVHVGTTPPSPERVLCAIRQFLDPYVSDGKTPSSEPDASAGR</sequence>
<evidence type="ECO:0000256" key="2">
    <source>
        <dbReference type="ARBA" id="ARBA00023125"/>
    </source>
</evidence>
<dbReference type="OrthoDB" id="7336460at2"/>
<dbReference type="AlphaFoldDB" id="A0A1H2YF52"/>
<evidence type="ECO:0000313" key="7">
    <source>
        <dbReference type="Proteomes" id="UP000183400"/>
    </source>
</evidence>
<dbReference type="GO" id="GO:0003700">
    <property type="term" value="F:DNA-binding transcription factor activity"/>
    <property type="evidence" value="ECO:0007669"/>
    <property type="project" value="TreeGrafter"/>
</dbReference>
<dbReference type="InterPro" id="IPR009057">
    <property type="entry name" value="Homeodomain-like_sf"/>
</dbReference>
<gene>
    <name evidence="6" type="ORF">SAMN05444358_102259</name>
</gene>
<reference evidence="7" key="1">
    <citation type="submission" date="2016-10" db="EMBL/GenBank/DDBJ databases">
        <authorList>
            <person name="Varghese N."/>
            <person name="Submissions S."/>
        </authorList>
    </citation>
    <scope>NUCLEOTIDE SEQUENCE [LARGE SCALE GENOMIC DNA]</scope>
    <source>
        <strain evidence="7">DSM 27839</strain>
    </source>
</reference>
<dbReference type="PRINTS" id="PR00455">
    <property type="entry name" value="HTHTETR"/>
</dbReference>
<name>A0A1H2YF52_9RHOB</name>
<evidence type="ECO:0000313" key="6">
    <source>
        <dbReference type="EMBL" id="SDX03700.1"/>
    </source>
</evidence>
<dbReference type="InterPro" id="IPR050109">
    <property type="entry name" value="HTH-type_TetR-like_transc_reg"/>
</dbReference>
<dbReference type="STRING" id="985054.SAMN05444358_102259"/>
<dbReference type="Proteomes" id="UP000183400">
    <property type="component" value="Unassembled WGS sequence"/>
</dbReference>
<proteinExistence type="predicted"/>
<evidence type="ECO:0000256" key="3">
    <source>
        <dbReference type="ARBA" id="ARBA00023163"/>
    </source>
</evidence>
<dbReference type="PANTHER" id="PTHR30055">
    <property type="entry name" value="HTH-TYPE TRANSCRIPTIONAL REGULATOR RUTR"/>
    <property type="match status" value="1"/>
</dbReference>
<dbReference type="SUPFAM" id="SSF46689">
    <property type="entry name" value="Homeodomain-like"/>
    <property type="match status" value="1"/>
</dbReference>
<keyword evidence="3" id="KW-0804">Transcription</keyword>
<dbReference type="EMBL" id="FNNP01000002">
    <property type="protein sequence ID" value="SDX03700.1"/>
    <property type="molecule type" value="Genomic_DNA"/>
</dbReference>
<keyword evidence="2 4" id="KW-0238">DNA-binding</keyword>
<feature type="DNA-binding region" description="H-T-H motif" evidence="4">
    <location>
        <begin position="39"/>
        <end position="58"/>
    </location>
</feature>
<dbReference type="Gene3D" id="1.10.357.10">
    <property type="entry name" value="Tetracycline Repressor, domain 2"/>
    <property type="match status" value="1"/>
</dbReference>
<dbReference type="PROSITE" id="PS50977">
    <property type="entry name" value="HTH_TETR_2"/>
    <property type="match status" value="1"/>
</dbReference>
<keyword evidence="7" id="KW-1185">Reference proteome</keyword>
<organism evidence="6 7">
    <name type="scientific">Ruegeria halocynthiae</name>
    <dbReference type="NCBI Taxonomy" id="985054"/>
    <lineage>
        <taxon>Bacteria</taxon>
        <taxon>Pseudomonadati</taxon>
        <taxon>Pseudomonadota</taxon>
        <taxon>Alphaproteobacteria</taxon>
        <taxon>Rhodobacterales</taxon>
        <taxon>Roseobacteraceae</taxon>
        <taxon>Ruegeria</taxon>
    </lineage>
</organism>
<dbReference type="InterPro" id="IPR001647">
    <property type="entry name" value="HTH_TetR"/>
</dbReference>
<dbReference type="GO" id="GO:0000976">
    <property type="term" value="F:transcription cis-regulatory region binding"/>
    <property type="evidence" value="ECO:0007669"/>
    <property type="project" value="TreeGrafter"/>
</dbReference>
<accession>A0A1H2YF52</accession>
<dbReference type="Pfam" id="PF00440">
    <property type="entry name" value="TetR_N"/>
    <property type="match status" value="1"/>
</dbReference>
<evidence type="ECO:0000256" key="4">
    <source>
        <dbReference type="PROSITE-ProRule" id="PRU00335"/>
    </source>
</evidence>
<protein>
    <submittedName>
        <fullName evidence="6">Transcriptional regulator, TetR family</fullName>
    </submittedName>
</protein>
<evidence type="ECO:0000259" key="5">
    <source>
        <dbReference type="PROSITE" id="PS50977"/>
    </source>
</evidence>
<keyword evidence="1" id="KW-0805">Transcription regulation</keyword>
<dbReference type="PANTHER" id="PTHR30055:SF234">
    <property type="entry name" value="HTH-TYPE TRANSCRIPTIONAL REGULATOR BETI"/>
    <property type="match status" value="1"/>
</dbReference>